<dbReference type="Proteomes" id="UP000001095">
    <property type="component" value="Unassembled WGS sequence"/>
</dbReference>
<dbReference type="AlphaFoldDB" id="K8PGV9"/>
<evidence type="ECO:0000313" key="2">
    <source>
        <dbReference type="EMBL" id="EKS37608.1"/>
    </source>
</evidence>
<evidence type="ECO:0008006" key="4">
    <source>
        <dbReference type="Google" id="ProtNLM"/>
    </source>
</evidence>
<feature type="signal peptide" evidence="1">
    <location>
        <begin position="1"/>
        <end position="26"/>
    </location>
</feature>
<dbReference type="RefSeq" id="WP_002712424.1">
    <property type="nucleotide sequence ID" value="NZ_KB375281.1"/>
</dbReference>
<dbReference type="InterPro" id="IPR031485">
    <property type="entry name" value="CBP_BcsS"/>
</dbReference>
<name>K8PGV9_9BRAD</name>
<feature type="chain" id="PRO_5003920197" description="Cellulose biosynthesis protein BcsS" evidence="1">
    <location>
        <begin position="27"/>
        <end position="252"/>
    </location>
</feature>
<proteinExistence type="predicted"/>
<evidence type="ECO:0000313" key="3">
    <source>
        <dbReference type="Proteomes" id="UP000001095"/>
    </source>
</evidence>
<gene>
    <name evidence="2" type="ORF">HMPREF9696_01558</name>
</gene>
<sequence length="252" mass="27136">MRCVGKVYAFGVAVAALLGGSSPTIADPLTGLLPAASQLSGGAYPEKFLYFSGFDLWRSGGSFYGGVQWAPGGLDQDGFTLKLLIAEGTYRYLSGGTDIRGTGLLASILPGWRVKRGNFEIKVFAGLDLQNHRFSPDDPGNGLRGNHAGLRVGADLWWEPTPTLMIASSISGSTIGTNFSIRGAAGWRVEDRFWAGPEIETSGDQVYRQYRIGAHITSLKWSAFEWSLGAGYVADNSDRSGLYARLSVLTRR</sequence>
<organism evidence="2 3">
    <name type="scientific">Afipia clevelandensis ATCC 49720</name>
    <dbReference type="NCBI Taxonomy" id="883079"/>
    <lineage>
        <taxon>Bacteria</taxon>
        <taxon>Pseudomonadati</taxon>
        <taxon>Pseudomonadota</taxon>
        <taxon>Alphaproteobacteria</taxon>
        <taxon>Hyphomicrobiales</taxon>
        <taxon>Nitrobacteraceae</taxon>
        <taxon>Afipia</taxon>
    </lineage>
</organism>
<dbReference type="OrthoDB" id="8479338at2"/>
<keyword evidence="1" id="KW-0732">Signal</keyword>
<reference evidence="2 3" key="1">
    <citation type="submission" date="2012-04" db="EMBL/GenBank/DDBJ databases">
        <title>The Genome Sequence of Afipia clevelandensis ATCC 49720.</title>
        <authorList>
            <consortium name="The Broad Institute Genome Sequencing Platform"/>
            <person name="Earl A."/>
            <person name="Ward D."/>
            <person name="Feldgarden M."/>
            <person name="Gevers D."/>
            <person name="Huys G."/>
            <person name="Walker B."/>
            <person name="Young S.K."/>
            <person name="Zeng Q."/>
            <person name="Gargeya S."/>
            <person name="Fitzgerald M."/>
            <person name="Haas B."/>
            <person name="Abouelleil A."/>
            <person name="Alvarado L."/>
            <person name="Arachchi H.M."/>
            <person name="Berlin A."/>
            <person name="Chapman S.B."/>
            <person name="Goldberg J."/>
            <person name="Griggs A."/>
            <person name="Gujja S."/>
            <person name="Hansen M."/>
            <person name="Howarth C."/>
            <person name="Imamovic A."/>
            <person name="Larimer J."/>
            <person name="McCowen C."/>
            <person name="Montmayeur A."/>
            <person name="Murphy C."/>
            <person name="Neiman D."/>
            <person name="Pearson M."/>
            <person name="Priest M."/>
            <person name="Roberts A."/>
            <person name="Saif S."/>
            <person name="Shea T."/>
            <person name="Sisk P."/>
            <person name="Sykes S."/>
            <person name="Wortman J."/>
            <person name="Nusbaum C."/>
            <person name="Birren B."/>
        </authorList>
    </citation>
    <scope>NUCLEOTIDE SEQUENCE [LARGE SCALE GENOMIC DNA]</scope>
    <source>
        <strain evidence="2 3">ATCC 49720</strain>
    </source>
</reference>
<protein>
    <recommendedName>
        <fullName evidence="4">Cellulose biosynthesis protein BcsS</fullName>
    </recommendedName>
</protein>
<accession>K8PGV9</accession>
<comment type="caution">
    <text evidence="2">The sequence shown here is derived from an EMBL/GenBank/DDBJ whole genome shotgun (WGS) entry which is preliminary data.</text>
</comment>
<dbReference type="PATRIC" id="fig|883079.3.peg.1585"/>
<evidence type="ECO:0000256" key="1">
    <source>
        <dbReference type="SAM" id="SignalP"/>
    </source>
</evidence>
<dbReference type="HOGENOM" id="CLU_080719_0_0_5"/>
<dbReference type="EMBL" id="AGWY01000007">
    <property type="protein sequence ID" value="EKS37608.1"/>
    <property type="molecule type" value="Genomic_DNA"/>
</dbReference>
<dbReference type="Pfam" id="PF17036">
    <property type="entry name" value="CBP_BcsS"/>
    <property type="match status" value="1"/>
</dbReference>
<keyword evidence="3" id="KW-1185">Reference proteome</keyword>